<dbReference type="InterPro" id="IPR058712">
    <property type="entry name" value="SRA_ScoMcrA"/>
</dbReference>
<dbReference type="KEGG" id="sry:M621_02305"/>
<dbReference type="HOGENOM" id="CLU_058772_0_1_6"/>
<accession>S4YPQ5</accession>
<dbReference type="EMBL" id="CP006566">
    <property type="protein sequence ID" value="AGP46739.1"/>
    <property type="molecule type" value="Genomic_DNA"/>
</dbReference>
<evidence type="ECO:0000313" key="2">
    <source>
        <dbReference type="EMBL" id="AGP46739.1"/>
    </source>
</evidence>
<dbReference type="SMART" id="SM00507">
    <property type="entry name" value="HNHc"/>
    <property type="match status" value="1"/>
</dbReference>
<gene>
    <name evidence="2" type="ORF">M621_02305</name>
</gene>
<dbReference type="RefSeq" id="WP_020438371.1">
    <property type="nucleotide sequence ID" value="NC_021659.1"/>
</dbReference>
<feature type="domain" description="HNH nuclease" evidence="1">
    <location>
        <begin position="287"/>
        <end position="346"/>
    </location>
</feature>
<organism evidence="2 3">
    <name type="scientific">Serratia plymuthica S13</name>
    <dbReference type="NCBI Taxonomy" id="1348660"/>
    <lineage>
        <taxon>Bacteria</taxon>
        <taxon>Pseudomonadati</taxon>
        <taxon>Pseudomonadota</taxon>
        <taxon>Gammaproteobacteria</taxon>
        <taxon>Enterobacterales</taxon>
        <taxon>Yersiniaceae</taxon>
        <taxon>Serratia</taxon>
    </lineage>
</organism>
<protein>
    <recommendedName>
        <fullName evidence="1">HNH nuclease domain-containing protein</fullName>
    </recommendedName>
</protein>
<dbReference type="InterPro" id="IPR058807">
    <property type="entry name" value="ScoMcrA_N"/>
</dbReference>
<proteinExistence type="predicted"/>
<dbReference type="Pfam" id="PF26348">
    <property type="entry name" value="SRA_ScoMcrA"/>
    <property type="match status" value="1"/>
</dbReference>
<dbReference type="Pfam" id="PF26345">
    <property type="entry name" value="ScoMcrA_N"/>
    <property type="match status" value="1"/>
</dbReference>
<dbReference type="InterPro" id="IPR003615">
    <property type="entry name" value="HNH_nuc"/>
</dbReference>
<sequence length="377" mass="43011">MTIKIETLSSKEAVLKAIEEYKALGCDALLEKYNVKRIKKCVLRYNNENYNIRVIAAAAYIHQFGKPLEKIKTNSGSKIAIQALKNIGFDIVETPHPIEHLVKGKLYTRKELIDLYGGQLQGGIWTPTEFPVIFIFTGESGEAYGYKDGWSADGSFSYTGEGQKDDMKFIRGNKAIRDHKENGEDIFLFEDNKKDKGVRFVGMFECDTWDYIDCLDYKKDKMRKGIVFNLFPVSSAREVDNDIDTSEIAPKKETLEQLRAKAIKSSMMTGQRQQGDSKKSWFKRSEDVKKYVLQRANGICESCDQPAPFKKNNGEPYLEPHHTKRLADEGPDHPQWVGAICPTCHRRIHSGADGMDVNKKLMAKLELKEATFNKFFY</sequence>
<reference evidence="2 3" key="1">
    <citation type="journal article" date="2013" name="Genome Announc.">
        <title>Genome Sequence of Serratia plymuthica Strain S13, an Endophyte with Germination- and Plant-Growth-Promoting Activity from the Flower of Styrian Oil Pumpkin.</title>
        <authorList>
            <person name="Muller H."/>
            <person name="Furnkranz M."/>
            <person name="Grube M."/>
            <person name="Berg G."/>
        </authorList>
    </citation>
    <scope>NUCLEOTIDE SEQUENCE [LARGE SCALE GENOMIC DNA]</scope>
    <source>
        <strain evidence="2">S13</strain>
    </source>
</reference>
<dbReference type="AlphaFoldDB" id="S4YPQ5"/>
<dbReference type="Proteomes" id="UP000014900">
    <property type="component" value="Chromosome"/>
</dbReference>
<dbReference type="CDD" id="cd00085">
    <property type="entry name" value="HNHc"/>
    <property type="match status" value="1"/>
</dbReference>
<dbReference type="PATRIC" id="fig|1348660.3.peg.432"/>
<evidence type="ECO:0000313" key="3">
    <source>
        <dbReference type="Proteomes" id="UP000014900"/>
    </source>
</evidence>
<evidence type="ECO:0000259" key="1">
    <source>
        <dbReference type="SMART" id="SM00507"/>
    </source>
</evidence>
<name>S4YPQ5_SERPL</name>